<dbReference type="EMBL" id="LAZR01002154">
    <property type="protein sequence ID" value="KKN33744.1"/>
    <property type="molecule type" value="Genomic_DNA"/>
</dbReference>
<reference evidence="1" key="1">
    <citation type="journal article" date="2015" name="Nature">
        <title>Complex archaea that bridge the gap between prokaryotes and eukaryotes.</title>
        <authorList>
            <person name="Spang A."/>
            <person name="Saw J.H."/>
            <person name="Jorgensen S.L."/>
            <person name="Zaremba-Niedzwiedzka K."/>
            <person name="Martijn J."/>
            <person name="Lind A.E."/>
            <person name="van Eijk R."/>
            <person name="Schleper C."/>
            <person name="Guy L."/>
            <person name="Ettema T.J."/>
        </authorList>
    </citation>
    <scope>NUCLEOTIDE SEQUENCE</scope>
</reference>
<evidence type="ECO:0000313" key="1">
    <source>
        <dbReference type="EMBL" id="KKN33744.1"/>
    </source>
</evidence>
<accession>A0A0F9PU93</accession>
<organism evidence="1">
    <name type="scientific">marine sediment metagenome</name>
    <dbReference type="NCBI Taxonomy" id="412755"/>
    <lineage>
        <taxon>unclassified sequences</taxon>
        <taxon>metagenomes</taxon>
        <taxon>ecological metagenomes</taxon>
    </lineage>
</organism>
<dbReference type="AlphaFoldDB" id="A0A0F9PU93"/>
<comment type="caution">
    <text evidence="1">The sequence shown here is derived from an EMBL/GenBank/DDBJ whole genome shotgun (WGS) entry which is preliminary data.</text>
</comment>
<name>A0A0F9PU93_9ZZZZ</name>
<proteinExistence type="predicted"/>
<protein>
    <submittedName>
        <fullName evidence="1">Uncharacterized protein</fullName>
    </submittedName>
</protein>
<gene>
    <name evidence="1" type="ORF">LCGC14_0800630</name>
</gene>
<sequence length="250" mass="30040">MIKITIKIIPKIHFRDKSTYFDEKVLCIPSNELYRKLETNKVHLEKEYFIHKDLIISSIFPDENEFSYTDYLEKLPYKNNYFLMSVDCATYEDSTEEIRNDELFFWREENLLLKDYLNDNAWEFQRLKLIGLLKGIDNVEYKESFDFLEKTFNPKSYLIYLSGNIRSNPGHFNAYEYLKKIFPGGFHKPLFLYGFNPGSIQDLKLLKLHFSLVGVISETYHANAIYRSNLHYSRKVRMKKSWEKYKKLFS</sequence>